<evidence type="ECO:0000313" key="2">
    <source>
        <dbReference type="EMBL" id="HIU53536.1"/>
    </source>
</evidence>
<dbReference type="EMBL" id="DVNC01000036">
    <property type="protein sequence ID" value="HIU53536.1"/>
    <property type="molecule type" value="Genomic_DNA"/>
</dbReference>
<feature type="transmembrane region" description="Helical" evidence="1">
    <location>
        <begin position="5"/>
        <end position="25"/>
    </location>
</feature>
<feature type="transmembrane region" description="Helical" evidence="1">
    <location>
        <begin position="31"/>
        <end position="51"/>
    </location>
</feature>
<evidence type="ECO:0000256" key="1">
    <source>
        <dbReference type="SAM" id="Phobius"/>
    </source>
</evidence>
<reference evidence="2" key="1">
    <citation type="submission" date="2020-10" db="EMBL/GenBank/DDBJ databases">
        <authorList>
            <person name="Gilroy R."/>
        </authorList>
    </citation>
    <scope>NUCLEOTIDE SEQUENCE</scope>
    <source>
        <strain evidence="2">ChiW3-316</strain>
    </source>
</reference>
<sequence length="64" mass="7138">MMRAILVNIIIFMAIIGAYYIDFFGWFTSRYAFWGALALVAVVFIIAIKVLGNPFAGGDDDDDK</sequence>
<dbReference type="AlphaFoldDB" id="A0A9D1M4J3"/>
<accession>A0A9D1M4J3</accession>
<proteinExistence type="predicted"/>
<gene>
    <name evidence="2" type="ORF">IAD20_05590</name>
</gene>
<keyword evidence="1" id="KW-0812">Transmembrane</keyword>
<dbReference type="Proteomes" id="UP000824107">
    <property type="component" value="Unassembled WGS sequence"/>
</dbReference>
<organism evidence="2 3">
    <name type="scientific">Candidatus Scatocola faecipullorum</name>
    <dbReference type="NCBI Taxonomy" id="2840917"/>
    <lineage>
        <taxon>Bacteria</taxon>
        <taxon>Pseudomonadati</taxon>
        <taxon>Pseudomonadota</taxon>
        <taxon>Alphaproteobacteria</taxon>
        <taxon>Rhodospirillales</taxon>
        <taxon>Rhodospirillaceae</taxon>
        <taxon>Rhodospirillaceae incertae sedis</taxon>
        <taxon>Candidatus Scatocola</taxon>
    </lineage>
</organism>
<evidence type="ECO:0000313" key="3">
    <source>
        <dbReference type="Proteomes" id="UP000824107"/>
    </source>
</evidence>
<comment type="caution">
    <text evidence="2">The sequence shown here is derived from an EMBL/GenBank/DDBJ whole genome shotgun (WGS) entry which is preliminary data.</text>
</comment>
<protein>
    <submittedName>
        <fullName evidence="2">Uncharacterized protein</fullName>
    </submittedName>
</protein>
<keyword evidence="1" id="KW-1133">Transmembrane helix</keyword>
<name>A0A9D1M4J3_9PROT</name>
<keyword evidence="1" id="KW-0472">Membrane</keyword>
<reference evidence="2" key="2">
    <citation type="journal article" date="2021" name="PeerJ">
        <title>Extensive microbial diversity within the chicken gut microbiome revealed by metagenomics and culture.</title>
        <authorList>
            <person name="Gilroy R."/>
            <person name="Ravi A."/>
            <person name="Getino M."/>
            <person name="Pursley I."/>
            <person name="Horton D.L."/>
            <person name="Alikhan N.F."/>
            <person name="Baker D."/>
            <person name="Gharbi K."/>
            <person name="Hall N."/>
            <person name="Watson M."/>
            <person name="Adriaenssens E.M."/>
            <person name="Foster-Nyarko E."/>
            <person name="Jarju S."/>
            <person name="Secka A."/>
            <person name="Antonio M."/>
            <person name="Oren A."/>
            <person name="Chaudhuri R.R."/>
            <person name="La Ragione R."/>
            <person name="Hildebrand F."/>
            <person name="Pallen M.J."/>
        </authorList>
    </citation>
    <scope>NUCLEOTIDE SEQUENCE</scope>
    <source>
        <strain evidence="2">ChiW3-316</strain>
    </source>
</reference>